<gene>
    <name evidence="2" type="ORF">B5P45_08280</name>
</gene>
<dbReference type="RefSeq" id="WP_100000978.1">
    <property type="nucleotide sequence ID" value="NZ_CP017940.1"/>
</dbReference>
<organism evidence="2 3">
    <name type="scientific">Phyllobacterium zundukense</name>
    <dbReference type="NCBI Taxonomy" id="1867719"/>
    <lineage>
        <taxon>Bacteria</taxon>
        <taxon>Pseudomonadati</taxon>
        <taxon>Pseudomonadota</taxon>
        <taxon>Alphaproteobacteria</taxon>
        <taxon>Hyphomicrobiales</taxon>
        <taxon>Phyllobacteriaceae</taxon>
        <taxon>Phyllobacterium</taxon>
    </lineage>
</organism>
<sequence>MASVQNTMNWRLMEAADLASVIDMAAVIHTDFHEDDIVYHERLSLYGKGCLVLEGAGNGLFGYAITHPWRLYTMPALNSELGQLPEEPTTYYLHDIALLPQSRGTGAAGRIVSILAGHAAESGFETMSLVAVNGSSGFWQKQGFTIVDRPDLEAKLRTYSDDARFMLRQLR</sequence>
<keyword evidence="3" id="KW-1185">Reference proteome</keyword>
<dbReference type="InterPro" id="IPR000182">
    <property type="entry name" value="GNAT_dom"/>
</dbReference>
<dbReference type="Gene3D" id="3.40.630.30">
    <property type="match status" value="1"/>
</dbReference>
<evidence type="ECO:0000259" key="1">
    <source>
        <dbReference type="PROSITE" id="PS51186"/>
    </source>
</evidence>
<dbReference type="InterPro" id="IPR016181">
    <property type="entry name" value="Acyl_CoA_acyltransferase"/>
</dbReference>
<dbReference type="AlphaFoldDB" id="A0A2N9W159"/>
<feature type="domain" description="N-acetyltransferase" evidence="1">
    <location>
        <begin position="8"/>
        <end position="171"/>
    </location>
</feature>
<dbReference type="PROSITE" id="PS51186">
    <property type="entry name" value="GNAT"/>
    <property type="match status" value="1"/>
</dbReference>
<dbReference type="EMBL" id="MZMT01000020">
    <property type="protein sequence ID" value="PIO45477.1"/>
    <property type="molecule type" value="Genomic_DNA"/>
</dbReference>
<reference evidence="2 3" key="1">
    <citation type="journal article" date="2017" name="Int J Environ Stud">
        <title>Does the Miocene-Pliocene relict legume Oxytropis triphylla form nitrogen-fixing nodules with a combination of bacterial strains?</title>
        <authorList>
            <person name="Safronova V."/>
            <person name="Belimov A."/>
            <person name="Sazanova A."/>
            <person name="Kuznetsova I."/>
            <person name="Popova J."/>
            <person name="Andronov E."/>
            <person name="Verkhozina A."/>
            <person name="Tikhonovich I."/>
        </authorList>
    </citation>
    <scope>NUCLEOTIDE SEQUENCE [LARGE SCALE GENOMIC DNA]</scope>
    <source>
        <strain evidence="2 3">Tri-38</strain>
    </source>
</reference>
<evidence type="ECO:0000313" key="3">
    <source>
        <dbReference type="Proteomes" id="UP000232163"/>
    </source>
</evidence>
<dbReference type="Proteomes" id="UP000232163">
    <property type="component" value="Unassembled WGS sequence"/>
</dbReference>
<dbReference type="GO" id="GO:0016747">
    <property type="term" value="F:acyltransferase activity, transferring groups other than amino-acyl groups"/>
    <property type="evidence" value="ECO:0007669"/>
    <property type="project" value="InterPro"/>
</dbReference>
<dbReference type="OrthoDB" id="359414at2"/>
<keyword evidence="2" id="KW-0808">Transferase</keyword>
<dbReference type="SUPFAM" id="SSF55729">
    <property type="entry name" value="Acyl-CoA N-acyltransferases (Nat)"/>
    <property type="match status" value="1"/>
</dbReference>
<dbReference type="KEGG" id="pht:BLM14_01665"/>
<evidence type="ECO:0000313" key="2">
    <source>
        <dbReference type="EMBL" id="PIO45477.1"/>
    </source>
</evidence>
<accession>A0A2N9W159</accession>
<proteinExistence type="predicted"/>
<dbReference type="Pfam" id="PF00583">
    <property type="entry name" value="Acetyltransf_1"/>
    <property type="match status" value="1"/>
</dbReference>
<name>A0A2N9W159_9HYPH</name>
<protein>
    <submittedName>
        <fullName evidence="2">GNAT family N-acetyltransferase</fullName>
    </submittedName>
</protein>
<comment type="caution">
    <text evidence="2">The sequence shown here is derived from an EMBL/GenBank/DDBJ whole genome shotgun (WGS) entry which is preliminary data.</text>
</comment>